<feature type="domain" description="Blue (type 1) copper" evidence="8">
    <location>
        <begin position="61"/>
        <end position="166"/>
    </location>
</feature>
<dbReference type="PANTHER" id="PTHR34192:SF10">
    <property type="entry name" value="PLASTOCYANIN MAJOR ISOFORM, CHLOROPLASTIC-RELATED"/>
    <property type="match status" value="1"/>
</dbReference>
<dbReference type="KEGG" id="gph:GEMMAAP_01095"/>
<feature type="signal peptide" evidence="7">
    <location>
        <begin position="1"/>
        <end position="25"/>
    </location>
</feature>
<dbReference type="RefSeq" id="WP_026849090.1">
    <property type="nucleotide sequence ID" value="NZ_CP011454.1"/>
</dbReference>
<keyword evidence="2" id="KW-0813">Transport</keyword>
<keyword evidence="10" id="KW-1185">Reference proteome</keyword>
<dbReference type="SUPFAM" id="SSF49503">
    <property type="entry name" value="Cupredoxins"/>
    <property type="match status" value="1"/>
</dbReference>
<dbReference type="STRING" id="1379270.GEMMAAP_01095"/>
<dbReference type="GO" id="GO:0009055">
    <property type="term" value="F:electron transfer activity"/>
    <property type="evidence" value="ECO:0007669"/>
    <property type="project" value="InterPro"/>
</dbReference>
<dbReference type="PROSITE" id="PS51257">
    <property type="entry name" value="PROKAR_LIPOPROTEIN"/>
    <property type="match status" value="1"/>
</dbReference>
<dbReference type="InterPro" id="IPR028871">
    <property type="entry name" value="BlueCu_1_BS"/>
</dbReference>
<keyword evidence="3" id="KW-0479">Metal-binding</keyword>
<dbReference type="InterPro" id="IPR000923">
    <property type="entry name" value="BlueCu_1"/>
</dbReference>
<dbReference type="InterPro" id="IPR008972">
    <property type="entry name" value="Cupredoxin"/>
</dbReference>
<evidence type="ECO:0000256" key="6">
    <source>
        <dbReference type="ARBA" id="ARBA00023136"/>
    </source>
</evidence>
<evidence type="ECO:0000256" key="4">
    <source>
        <dbReference type="ARBA" id="ARBA00022982"/>
    </source>
</evidence>
<evidence type="ECO:0000256" key="1">
    <source>
        <dbReference type="ARBA" id="ARBA00004370"/>
    </source>
</evidence>
<name>A0A143BFN0_9BACT</name>
<feature type="chain" id="PRO_5007506796" description="Blue (type 1) copper domain-containing protein" evidence="7">
    <location>
        <begin position="26"/>
        <end position="166"/>
    </location>
</feature>
<protein>
    <recommendedName>
        <fullName evidence="8">Blue (type 1) copper domain-containing protein</fullName>
    </recommendedName>
</protein>
<evidence type="ECO:0000256" key="2">
    <source>
        <dbReference type="ARBA" id="ARBA00022448"/>
    </source>
</evidence>
<keyword evidence="7" id="KW-0732">Signal</keyword>
<comment type="subcellular location">
    <subcellularLocation>
        <location evidence="1">Membrane</location>
    </subcellularLocation>
</comment>
<reference evidence="9 10" key="2">
    <citation type="journal article" date="2016" name="Environ. Microbiol. Rep.">
        <title>Metagenomic evidence for the presence of phototrophic Gemmatimonadetes bacteria in diverse environments.</title>
        <authorList>
            <person name="Zeng Y."/>
            <person name="Baumbach J."/>
            <person name="Barbosa E.G."/>
            <person name="Azevedo V."/>
            <person name="Zhang C."/>
            <person name="Koblizek M."/>
        </authorList>
    </citation>
    <scope>NUCLEOTIDE SEQUENCE [LARGE SCALE GENOMIC DNA]</scope>
    <source>
        <strain evidence="9 10">AP64</strain>
    </source>
</reference>
<gene>
    <name evidence="9" type="ORF">GEMMAAP_01095</name>
</gene>
<sequence length="166" mass="16637">MRFLGFAVVAGAAILMGACGGGDTAATDSAAAPAMDTAAAAPAAAPAAGAMAPITGTTHTVNMVGDGQGYRFEPAEITIAAGDGIKFVMVSGGPHNVAFDPATLAPEAKTALMANMPEQAGELSGKMMLNANEEYTISFAGVPAGTYDYHCTPHLAMNMKGKITIK</sequence>
<keyword evidence="4" id="KW-0249">Electron transport</keyword>
<organism evidence="9 10">
    <name type="scientific">Gemmatimonas phototrophica</name>
    <dbReference type="NCBI Taxonomy" id="1379270"/>
    <lineage>
        <taxon>Bacteria</taxon>
        <taxon>Pseudomonadati</taxon>
        <taxon>Gemmatimonadota</taxon>
        <taxon>Gemmatimonadia</taxon>
        <taxon>Gemmatimonadales</taxon>
        <taxon>Gemmatimonadaceae</taxon>
        <taxon>Gemmatimonas</taxon>
    </lineage>
</organism>
<evidence type="ECO:0000313" key="10">
    <source>
        <dbReference type="Proteomes" id="UP000076404"/>
    </source>
</evidence>
<dbReference type="Gene3D" id="2.60.40.420">
    <property type="entry name" value="Cupredoxins - blue copper proteins"/>
    <property type="match status" value="1"/>
</dbReference>
<dbReference type="EMBL" id="CP011454">
    <property type="protein sequence ID" value="AMW03818.1"/>
    <property type="molecule type" value="Genomic_DNA"/>
</dbReference>
<dbReference type="GO" id="GO:0005507">
    <property type="term" value="F:copper ion binding"/>
    <property type="evidence" value="ECO:0007669"/>
    <property type="project" value="InterPro"/>
</dbReference>
<accession>A0A143BFN0</accession>
<dbReference type="PANTHER" id="PTHR34192">
    <property type="entry name" value="PLASTOCYANIN MAJOR ISOFORM, CHLOROPLASTIC-RELATED"/>
    <property type="match status" value="1"/>
</dbReference>
<dbReference type="Proteomes" id="UP000076404">
    <property type="component" value="Chromosome"/>
</dbReference>
<evidence type="ECO:0000259" key="8">
    <source>
        <dbReference type="Pfam" id="PF00127"/>
    </source>
</evidence>
<dbReference type="GO" id="GO:0016020">
    <property type="term" value="C:membrane"/>
    <property type="evidence" value="ECO:0007669"/>
    <property type="project" value="UniProtKB-SubCell"/>
</dbReference>
<proteinExistence type="predicted"/>
<evidence type="ECO:0000256" key="7">
    <source>
        <dbReference type="SAM" id="SignalP"/>
    </source>
</evidence>
<reference evidence="9 10" key="1">
    <citation type="journal article" date="2014" name="Proc. Natl. Acad. Sci. U.S.A.">
        <title>Functional type 2 photosynthetic reaction centers found in the rare bacterial phylum Gemmatimonadetes.</title>
        <authorList>
            <person name="Zeng Y."/>
            <person name="Feng F."/>
            <person name="Medova H."/>
            <person name="Dean J."/>
            <person name="Koblizek M."/>
        </authorList>
    </citation>
    <scope>NUCLEOTIDE SEQUENCE [LARGE SCALE GENOMIC DNA]</scope>
    <source>
        <strain evidence="9 10">AP64</strain>
    </source>
</reference>
<dbReference type="AlphaFoldDB" id="A0A143BFN0"/>
<dbReference type="OrthoDB" id="680163at2"/>
<evidence type="ECO:0000256" key="5">
    <source>
        <dbReference type="ARBA" id="ARBA00023008"/>
    </source>
</evidence>
<dbReference type="eggNOG" id="COG3794">
    <property type="taxonomic scope" value="Bacteria"/>
</dbReference>
<evidence type="ECO:0000256" key="3">
    <source>
        <dbReference type="ARBA" id="ARBA00022723"/>
    </source>
</evidence>
<keyword evidence="6" id="KW-0472">Membrane</keyword>
<dbReference type="PROSITE" id="PS00196">
    <property type="entry name" value="COPPER_BLUE"/>
    <property type="match status" value="1"/>
</dbReference>
<evidence type="ECO:0000313" key="9">
    <source>
        <dbReference type="EMBL" id="AMW03818.1"/>
    </source>
</evidence>
<keyword evidence="5" id="KW-0186">Copper</keyword>
<dbReference type="Pfam" id="PF00127">
    <property type="entry name" value="Copper-bind"/>
    <property type="match status" value="1"/>
</dbReference>